<dbReference type="InterPro" id="IPR006068">
    <property type="entry name" value="ATPase_P-typ_cation-transptr_C"/>
</dbReference>
<dbReference type="InterPro" id="IPR023299">
    <property type="entry name" value="ATPase_P-typ_cyto_dom_N"/>
</dbReference>
<dbReference type="eggNOG" id="KOG0203">
    <property type="taxonomic scope" value="Eukaryota"/>
</dbReference>
<gene>
    <name evidence="8" type="ORF">BXYJ_LOCUS10333</name>
</gene>
<keyword evidence="2" id="KW-1003">Cell membrane</keyword>
<dbReference type="Gene3D" id="3.40.50.1000">
    <property type="entry name" value="HAD superfamily/HAD-like"/>
    <property type="match status" value="1"/>
</dbReference>
<dbReference type="PANTHER" id="PTHR43294:SF21">
    <property type="entry name" value="CATION TRANSPORTING ATPASE"/>
    <property type="match status" value="1"/>
</dbReference>
<dbReference type="GO" id="GO:0005886">
    <property type="term" value="C:plasma membrane"/>
    <property type="evidence" value="ECO:0007669"/>
    <property type="project" value="UniProtKB-SubCell"/>
</dbReference>
<dbReference type="GO" id="GO:1990573">
    <property type="term" value="P:potassium ion import across plasma membrane"/>
    <property type="evidence" value="ECO:0007669"/>
    <property type="project" value="TreeGrafter"/>
</dbReference>
<feature type="transmembrane region" description="Helical" evidence="6">
    <location>
        <begin position="596"/>
        <end position="614"/>
    </location>
</feature>
<feature type="transmembrane region" description="Helical" evidence="6">
    <location>
        <begin position="663"/>
        <end position="681"/>
    </location>
</feature>
<evidence type="ECO:0000259" key="7">
    <source>
        <dbReference type="Pfam" id="PF00689"/>
    </source>
</evidence>
<dbReference type="InterPro" id="IPR023298">
    <property type="entry name" value="ATPase_P-typ_TM_dom_sf"/>
</dbReference>
<keyword evidence="4 6" id="KW-1133">Transmembrane helix</keyword>
<dbReference type="InterPro" id="IPR050510">
    <property type="entry name" value="Cation_transp_ATPase_P-type"/>
</dbReference>
<organism evidence="9 11">
    <name type="scientific">Bursaphelenchus xylophilus</name>
    <name type="common">Pinewood nematode worm</name>
    <name type="synonym">Aphelenchoides xylophilus</name>
    <dbReference type="NCBI Taxonomy" id="6326"/>
    <lineage>
        <taxon>Eukaryota</taxon>
        <taxon>Metazoa</taxon>
        <taxon>Ecdysozoa</taxon>
        <taxon>Nematoda</taxon>
        <taxon>Chromadorea</taxon>
        <taxon>Rhabditida</taxon>
        <taxon>Tylenchina</taxon>
        <taxon>Tylenchomorpha</taxon>
        <taxon>Aphelenchoidea</taxon>
        <taxon>Aphelenchoididae</taxon>
        <taxon>Bursaphelenchus</taxon>
    </lineage>
</organism>
<dbReference type="GO" id="GO:0000166">
    <property type="term" value="F:nucleotide binding"/>
    <property type="evidence" value="ECO:0007669"/>
    <property type="project" value="InterPro"/>
</dbReference>
<keyword evidence="5 6" id="KW-0472">Membrane</keyword>
<evidence type="ECO:0000313" key="10">
    <source>
        <dbReference type="Proteomes" id="UP000659654"/>
    </source>
</evidence>
<dbReference type="SUPFAM" id="SSF81665">
    <property type="entry name" value="Calcium ATPase, transmembrane domain M"/>
    <property type="match status" value="1"/>
</dbReference>
<feature type="transmembrane region" description="Helical" evidence="6">
    <location>
        <begin position="519"/>
        <end position="546"/>
    </location>
</feature>
<dbReference type="Gene3D" id="3.40.1110.10">
    <property type="entry name" value="Calcium-transporting ATPase, cytoplasmic domain N"/>
    <property type="match status" value="1"/>
</dbReference>
<feature type="domain" description="Cation-transporting P-type ATPase C-terminal" evidence="7">
    <location>
        <begin position="476"/>
        <end position="685"/>
    </location>
</feature>
<dbReference type="AlphaFoldDB" id="A0A1I7SB63"/>
<dbReference type="InterPro" id="IPR036412">
    <property type="entry name" value="HAD-like_sf"/>
</dbReference>
<evidence type="ECO:0000256" key="2">
    <source>
        <dbReference type="ARBA" id="ARBA00022475"/>
    </source>
</evidence>
<feature type="transmembrane region" description="Helical" evidence="6">
    <location>
        <begin position="626"/>
        <end position="651"/>
    </location>
</feature>
<reference evidence="11" key="1">
    <citation type="submission" date="2016-11" db="UniProtKB">
        <authorList>
            <consortium name="WormBaseParasite"/>
        </authorList>
    </citation>
    <scope>IDENTIFICATION</scope>
</reference>
<dbReference type="FunFam" id="1.20.1110.10:FF:000064">
    <property type="entry name" value="Cation transporting ATPase"/>
    <property type="match status" value="1"/>
</dbReference>
<dbReference type="InterPro" id="IPR023214">
    <property type="entry name" value="HAD_sf"/>
</dbReference>
<dbReference type="Pfam" id="PF00689">
    <property type="entry name" value="Cation_ATPase_C"/>
    <property type="match status" value="1"/>
</dbReference>
<dbReference type="PRINTS" id="PR00121">
    <property type="entry name" value="NAKATPASE"/>
</dbReference>
<dbReference type="SUPFAM" id="SSF56784">
    <property type="entry name" value="HAD-like"/>
    <property type="match status" value="1"/>
</dbReference>
<name>A0A1I7SB63_BURXY</name>
<dbReference type="GO" id="GO:0005391">
    <property type="term" value="F:P-type sodium:potassium-exchanging transporter activity"/>
    <property type="evidence" value="ECO:0007669"/>
    <property type="project" value="TreeGrafter"/>
</dbReference>
<dbReference type="WBParaSite" id="BXY_1026000.1">
    <property type="protein sequence ID" value="BXY_1026000.1"/>
    <property type="gene ID" value="BXY_1026000"/>
</dbReference>
<evidence type="ECO:0000313" key="9">
    <source>
        <dbReference type="Proteomes" id="UP000095284"/>
    </source>
</evidence>
<dbReference type="SMR" id="A0A1I7SB63"/>
<evidence type="ECO:0000256" key="6">
    <source>
        <dbReference type="SAM" id="Phobius"/>
    </source>
</evidence>
<dbReference type="EMBL" id="CAJFDI010000004">
    <property type="protein sequence ID" value="CAD5228215.1"/>
    <property type="molecule type" value="Genomic_DNA"/>
</dbReference>
<dbReference type="Pfam" id="PF13246">
    <property type="entry name" value="Cation_ATPase"/>
    <property type="match status" value="1"/>
</dbReference>
<reference evidence="8" key="2">
    <citation type="submission" date="2020-09" db="EMBL/GenBank/DDBJ databases">
        <authorList>
            <person name="Kikuchi T."/>
        </authorList>
    </citation>
    <scope>NUCLEOTIDE SEQUENCE</scope>
    <source>
        <strain evidence="8">Ka4C1</strain>
    </source>
</reference>
<dbReference type="Gene3D" id="1.20.1110.10">
    <property type="entry name" value="Calcium-transporting ATPase, transmembrane domain"/>
    <property type="match status" value="1"/>
</dbReference>
<evidence type="ECO:0000256" key="3">
    <source>
        <dbReference type="ARBA" id="ARBA00022692"/>
    </source>
</evidence>
<dbReference type="EMBL" id="CAJFCV020000004">
    <property type="protein sequence ID" value="CAG9118724.1"/>
    <property type="molecule type" value="Genomic_DNA"/>
</dbReference>
<dbReference type="Proteomes" id="UP000659654">
    <property type="component" value="Unassembled WGS sequence"/>
</dbReference>
<dbReference type="Proteomes" id="UP000582659">
    <property type="component" value="Unassembled WGS sequence"/>
</dbReference>
<evidence type="ECO:0000313" key="11">
    <source>
        <dbReference type="WBParaSite" id="BXY_1026000.1"/>
    </source>
</evidence>
<proteinExistence type="predicted"/>
<dbReference type="PANTHER" id="PTHR43294">
    <property type="entry name" value="SODIUM/POTASSIUM-TRANSPORTING ATPASE SUBUNIT ALPHA"/>
    <property type="match status" value="1"/>
</dbReference>
<protein>
    <submittedName>
        <fullName evidence="8">(pine wood nematode) hypothetical protein</fullName>
    </submittedName>
    <submittedName>
        <fullName evidence="11">Cation_ATPase_C domain-containing protein</fullName>
    </submittedName>
</protein>
<comment type="subcellular location">
    <subcellularLocation>
        <location evidence="1">Cell membrane</location>
        <topology evidence="1">Multi-pass membrane protein</topology>
    </subcellularLocation>
</comment>
<dbReference type="Proteomes" id="UP000095284">
    <property type="component" value="Unplaced"/>
</dbReference>
<dbReference type="GO" id="GO:0030007">
    <property type="term" value="P:intracellular potassium ion homeostasis"/>
    <property type="evidence" value="ECO:0007669"/>
    <property type="project" value="TreeGrafter"/>
</dbReference>
<evidence type="ECO:0000256" key="5">
    <source>
        <dbReference type="ARBA" id="ARBA00023136"/>
    </source>
</evidence>
<dbReference type="PRINTS" id="PR00119">
    <property type="entry name" value="CATATPASE"/>
</dbReference>
<keyword evidence="10" id="KW-1185">Reference proteome</keyword>
<accession>A0A1I7SB63</accession>
<dbReference type="GO" id="GO:0006883">
    <property type="term" value="P:intracellular sodium ion homeostasis"/>
    <property type="evidence" value="ECO:0007669"/>
    <property type="project" value="TreeGrafter"/>
</dbReference>
<evidence type="ECO:0000256" key="4">
    <source>
        <dbReference type="ARBA" id="ARBA00022989"/>
    </source>
</evidence>
<evidence type="ECO:0000313" key="8">
    <source>
        <dbReference type="EMBL" id="CAD5228215.1"/>
    </source>
</evidence>
<evidence type="ECO:0000256" key="1">
    <source>
        <dbReference type="ARBA" id="ARBA00004651"/>
    </source>
</evidence>
<keyword evidence="3 6" id="KW-0812">Transmembrane</keyword>
<dbReference type="OrthoDB" id="3352408at2759"/>
<dbReference type="GO" id="GO:1902600">
    <property type="term" value="P:proton transmembrane transport"/>
    <property type="evidence" value="ECO:0007669"/>
    <property type="project" value="TreeGrafter"/>
</dbReference>
<dbReference type="GO" id="GO:0036376">
    <property type="term" value="P:sodium ion export across plasma membrane"/>
    <property type="evidence" value="ECO:0007669"/>
    <property type="project" value="TreeGrafter"/>
</dbReference>
<sequence length="700" mass="78886">MRKRMKNQEPSKTLNMIHSVMGICNRISKWRERPSFSVRRARAASLAAANRERQSSMQRTKLFTVVHPKTGKEVVKEPKPEFARAVRFQDDVVNVRELDFEDLEKSHYYEDNSIEMKQIAPTDTADAAIYSYLKKVNFSITSLGQKFKPIYEIPYNSIRRWQLLVARCEEPIDCDLYPGEGLMPDQRVHVVMLKGAPEAVLERCNQYMRDDGIFDIGPVFEKDFHLTLEAFSKHGGRVVAFALKFFVTDKDGKISAAQDTFPQHNLVFLGMASLIDPPRVDSHAAIKMCKEAGLKIHIITGDHPISAMALACRIGLIDQKIENIKMQCERDFDSKYGNDWAVVHGRTIDEMTEANWDMLLAKPYIVFARTTSEQSMLIVEACQRRDEIVALTGGCVNDAPAISQANIGISTKSFSTDIARRAADIMLDNNSFGAITHGVAEGRILFENMQLSIAYTLAHLWPEVCPIILNFTLGLPLGLSPLQILSIDLACELPPAISLAYEKPERDIMKCPPRSKKETLVSAALMIYSYVCIGTLITIGSFAAYFSVYYSHGLPPTSLLFSHTDFWHGEAENLTTPLSDVVMTADHQMEVRGQAAAAYQITLVMAQVFHIFMCTTRRVSLFRHGLTSYAVFLAVFIEVSILCLLIYTPALRHLLGISVPPRFVWAFGPAVGVVLLVFTEIRKYLIRHAEKNAWYKTFEF</sequence>